<protein>
    <submittedName>
        <fullName evidence="2">Uncharacterized protein</fullName>
    </submittedName>
</protein>
<feature type="region of interest" description="Disordered" evidence="1">
    <location>
        <begin position="232"/>
        <end position="253"/>
    </location>
</feature>
<dbReference type="OMA" id="NTQENEC"/>
<dbReference type="KEGG" id="nve:5519724"/>
<dbReference type="OrthoDB" id="5959890at2759"/>
<reference evidence="2 3" key="1">
    <citation type="journal article" date="2007" name="Science">
        <title>Sea anemone genome reveals ancestral eumetazoan gene repertoire and genomic organization.</title>
        <authorList>
            <person name="Putnam N.H."/>
            <person name="Srivastava M."/>
            <person name="Hellsten U."/>
            <person name="Dirks B."/>
            <person name="Chapman J."/>
            <person name="Salamov A."/>
            <person name="Terry A."/>
            <person name="Shapiro H."/>
            <person name="Lindquist E."/>
            <person name="Kapitonov V.V."/>
            <person name="Jurka J."/>
            <person name="Genikhovich G."/>
            <person name="Grigoriev I.V."/>
            <person name="Lucas S.M."/>
            <person name="Steele R.E."/>
            <person name="Finnerty J.R."/>
            <person name="Technau U."/>
            <person name="Martindale M.Q."/>
            <person name="Rokhsar D.S."/>
        </authorList>
    </citation>
    <scope>NUCLEOTIDE SEQUENCE [LARGE SCALE GENOMIC DNA]</scope>
    <source>
        <strain evidence="3">CH2 X CH6</strain>
    </source>
</reference>
<keyword evidence="3" id="KW-1185">Reference proteome</keyword>
<proteinExistence type="predicted"/>
<accession>A7RM58</accession>
<dbReference type="Proteomes" id="UP000001593">
    <property type="component" value="Unassembled WGS sequence"/>
</dbReference>
<name>A7RM58_NEMVE</name>
<evidence type="ECO:0000313" key="3">
    <source>
        <dbReference type="Proteomes" id="UP000001593"/>
    </source>
</evidence>
<gene>
    <name evidence="2" type="ORF">NEMVEDRAFT_v1g239297</name>
</gene>
<evidence type="ECO:0000256" key="1">
    <source>
        <dbReference type="SAM" id="MobiDB-lite"/>
    </source>
</evidence>
<dbReference type="HOGENOM" id="CLU_824653_0_0_1"/>
<feature type="compositionally biased region" description="Polar residues" evidence="1">
    <location>
        <begin position="234"/>
        <end position="251"/>
    </location>
</feature>
<dbReference type="EMBL" id="DS469519">
    <property type="protein sequence ID" value="EDO47544.1"/>
    <property type="molecule type" value="Genomic_DNA"/>
</dbReference>
<evidence type="ECO:0000313" key="2">
    <source>
        <dbReference type="EMBL" id="EDO47544.1"/>
    </source>
</evidence>
<dbReference type="AlphaFoldDB" id="A7RM58"/>
<organism evidence="2 3">
    <name type="scientific">Nematostella vectensis</name>
    <name type="common">Starlet sea anemone</name>
    <dbReference type="NCBI Taxonomy" id="45351"/>
    <lineage>
        <taxon>Eukaryota</taxon>
        <taxon>Metazoa</taxon>
        <taxon>Cnidaria</taxon>
        <taxon>Anthozoa</taxon>
        <taxon>Hexacorallia</taxon>
        <taxon>Actiniaria</taxon>
        <taxon>Edwardsiidae</taxon>
        <taxon>Nematostella</taxon>
    </lineage>
</organism>
<sequence length="337" mass="38384">MEPFNQGKEASVVKAMRTLKIKDSKLASVILKDNVVEESKLGNELEMIAHFKGKQQRKIDCEKERFLARYKRRMLRKSHSSSSFFEPENQRTCLFPPIKPGRVCLASRRDIVKTNSAPNYTRRSRHRLTESRVNKAQECYDSEIFTKSRVGNTQENECTVDKDFERQGTELPAERENKINEHQGGEIAESLLMKSSEKCNEATGNDNNDECLTTSSKPSKTALKRWKKAVEKTMVSQSRTSDGLPVNSGNGTKDPRFVQLVRELVPTLEYGQSLKYTEKDLLDKKKNDTRDEKAFRDKQKTQNANQTLFKLAQQAQLYKAKLSTDASLDGTGATEDT</sequence>
<dbReference type="InParanoid" id="A7RM58"/>